<dbReference type="PROSITE" id="PS50967">
    <property type="entry name" value="HRDC"/>
    <property type="match status" value="1"/>
</dbReference>
<feature type="region of interest" description="Disordered" evidence="7">
    <location>
        <begin position="387"/>
        <end position="407"/>
    </location>
</feature>
<dbReference type="SMART" id="SM00474">
    <property type="entry name" value="35EXOc"/>
    <property type="match status" value="1"/>
</dbReference>
<evidence type="ECO:0000259" key="8">
    <source>
        <dbReference type="PROSITE" id="PS50967"/>
    </source>
</evidence>
<dbReference type="InterPro" id="IPR036397">
    <property type="entry name" value="RNaseH_sf"/>
</dbReference>
<comment type="cofactor">
    <cofactor evidence="6">
        <name>a divalent metal cation</name>
        <dbReference type="ChEBI" id="CHEBI:60240"/>
    </cofactor>
</comment>
<evidence type="ECO:0000256" key="6">
    <source>
        <dbReference type="HAMAP-Rule" id="MF_01899"/>
    </source>
</evidence>
<dbReference type="InterPro" id="IPR010997">
    <property type="entry name" value="HRDC-like_sf"/>
</dbReference>
<dbReference type="CDD" id="cd06142">
    <property type="entry name" value="RNaseD_exo"/>
    <property type="match status" value="1"/>
</dbReference>
<keyword evidence="3 6" id="KW-0540">Nuclease</keyword>
<dbReference type="InterPro" id="IPR012337">
    <property type="entry name" value="RNaseH-like_sf"/>
</dbReference>
<proteinExistence type="inferred from homology"/>
<dbReference type="Pfam" id="PF00570">
    <property type="entry name" value="HRDC"/>
    <property type="match status" value="1"/>
</dbReference>
<feature type="domain" description="HRDC" evidence="8">
    <location>
        <begin position="208"/>
        <end position="289"/>
    </location>
</feature>
<keyword evidence="10" id="KW-1185">Reference proteome</keyword>
<dbReference type="HAMAP" id="MF_01899">
    <property type="entry name" value="RNase_D"/>
    <property type="match status" value="1"/>
</dbReference>
<dbReference type="Gene3D" id="1.10.150.80">
    <property type="entry name" value="HRDC domain"/>
    <property type="match status" value="1"/>
</dbReference>
<evidence type="ECO:0000313" key="10">
    <source>
        <dbReference type="Proteomes" id="UP001144323"/>
    </source>
</evidence>
<evidence type="ECO:0000256" key="3">
    <source>
        <dbReference type="ARBA" id="ARBA00022722"/>
    </source>
</evidence>
<comment type="function">
    <text evidence="6">Exonuclease involved in the 3' processing of various precursor tRNAs. Initiates hydrolysis at the 3'-terminus of an RNA molecule and releases 5'-mononucleotides.</text>
</comment>
<dbReference type="PANTHER" id="PTHR47649:SF1">
    <property type="entry name" value="RIBONUCLEASE D"/>
    <property type="match status" value="1"/>
</dbReference>
<dbReference type="GO" id="GO:0008408">
    <property type="term" value="F:3'-5' exonuclease activity"/>
    <property type="evidence" value="ECO:0007669"/>
    <property type="project" value="InterPro"/>
</dbReference>
<dbReference type="SUPFAM" id="SSF47819">
    <property type="entry name" value="HRDC-like"/>
    <property type="match status" value="2"/>
</dbReference>
<dbReference type="InterPro" id="IPR051086">
    <property type="entry name" value="RNase_D-like"/>
</dbReference>
<dbReference type="GO" id="GO:0000166">
    <property type="term" value="F:nucleotide binding"/>
    <property type="evidence" value="ECO:0007669"/>
    <property type="project" value="InterPro"/>
</dbReference>
<dbReference type="GO" id="GO:0003676">
    <property type="term" value="F:nucleic acid binding"/>
    <property type="evidence" value="ECO:0007669"/>
    <property type="project" value="InterPro"/>
</dbReference>
<keyword evidence="4 6" id="KW-0378">Hydrolase</keyword>
<evidence type="ECO:0000256" key="5">
    <source>
        <dbReference type="ARBA" id="ARBA00022839"/>
    </source>
</evidence>
<evidence type="ECO:0000256" key="2">
    <source>
        <dbReference type="ARBA" id="ARBA00022694"/>
    </source>
</evidence>
<reference evidence="9" key="1">
    <citation type="journal article" date="2023" name="Int. J. Syst. Evol. Microbiol.">
        <title>Methylocystis iwaonis sp. nov., a type II methane-oxidizing bacterium from surface soil of a rice paddy field in Japan, and emended description of the genus Methylocystis (ex Whittenbury et al. 1970) Bowman et al. 1993.</title>
        <authorList>
            <person name="Kaise H."/>
            <person name="Sawadogo J.B."/>
            <person name="Alam M.S."/>
            <person name="Ueno C."/>
            <person name="Dianou D."/>
            <person name="Shinjo R."/>
            <person name="Asakawa S."/>
        </authorList>
    </citation>
    <scope>NUCLEOTIDE SEQUENCE</scope>
    <source>
        <strain evidence="9">LMG27198</strain>
    </source>
</reference>
<dbReference type="InterPro" id="IPR006292">
    <property type="entry name" value="RNase_D"/>
</dbReference>
<dbReference type="PANTHER" id="PTHR47649">
    <property type="entry name" value="RIBONUCLEASE D"/>
    <property type="match status" value="1"/>
</dbReference>
<dbReference type="Gene3D" id="3.30.420.10">
    <property type="entry name" value="Ribonuclease H-like superfamily/Ribonuclease H"/>
    <property type="match status" value="1"/>
</dbReference>
<dbReference type="RefSeq" id="WP_281802506.1">
    <property type="nucleotide sequence ID" value="NZ_BSEC01000001.1"/>
</dbReference>
<dbReference type="NCBIfam" id="TIGR01388">
    <property type="entry name" value="rnd"/>
    <property type="match status" value="1"/>
</dbReference>
<protein>
    <recommendedName>
        <fullName evidence="6">Ribonuclease D</fullName>
        <shortName evidence="6">RNase D</shortName>
        <ecNumber evidence="6">3.1.13.5</ecNumber>
    </recommendedName>
</protein>
<dbReference type="EC" id="3.1.13.5" evidence="6"/>
<organism evidence="9 10">
    <name type="scientific">Methylocystis echinoides</name>
    <dbReference type="NCBI Taxonomy" id="29468"/>
    <lineage>
        <taxon>Bacteria</taxon>
        <taxon>Pseudomonadati</taxon>
        <taxon>Pseudomonadota</taxon>
        <taxon>Alphaproteobacteria</taxon>
        <taxon>Hyphomicrobiales</taxon>
        <taxon>Methylocystaceae</taxon>
        <taxon>Methylocystis</taxon>
    </lineage>
</organism>
<dbReference type="InterPro" id="IPR002121">
    <property type="entry name" value="HRDC_dom"/>
</dbReference>
<dbReference type="EMBL" id="BSEC01000001">
    <property type="protein sequence ID" value="GLI92970.1"/>
    <property type="molecule type" value="Genomic_DNA"/>
</dbReference>
<evidence type="ECO:0000256" key="1">
    <source>
        <dbReference type="ARBA" id="ARBA00022490"/>
    </source>
</evidence>
<accession>A0A9W6GU94</accession>
<keyword evidence="1 6" id="KW-0963">Cytoplasm</keyword>
<keyword evidence="5 6" id="KW-0269">Exonuclease</keyword>
<comment type="caution">
    <text evidence="9">The sequence shown here is derived from an EMBL/GenBank/DDBJ whole genome shotgun (WGS) entry which is preliminary data.</text>
</comment>
<evidence type="ECO:0000313" key="9">
    <source>
        <dbReference type="EMBL" id="GLI92970.1"/>
    </source>
</evidence>
<dbReference type="GO" id="GO:0033890">
    <property type="term" value="F:ribonuclease D activity"/>
    <property type="evidence" value="ECO:0007669"/>
    <property type="project" value="UniProtKB-UniRule"/>
</dbReference>
<comment type="catalytic activity">
    <reaction evidence="6">
        <text>Exonucleolytic cleavage that removes extra residues from the 3'-terminus of tRNA to produce 5'-mononucleotides.</text>
        <dbReference type="EC" id="3.1.13.5"/>
    </reaction>
</comment>
<comment type="subcellular location">
    <subcellularLocation>
        <location evidence="6">Cytoplasm</location>
    </subcellularLocation>
</comment>
<dbReference type="Proteomes" id="UP001144323">
    <property type="component" value="Unassembled WGS sequence"/>
</dbReference>
<evidence type="ECO:0000256" key="7">
    <source>
        <dbReference type="SAM" id="MobiDB-lite"/>
    </source>
</evidence>
<keyword evidence="2 6" id="KW-0819">tRNA processing</keyword>
<name>A0A9W6GU94_9HYPH</name>
<evidence type="ECO:0000256" key="4">
    <source>
        <dbReference type="ARBA" id="ARBA00022801"/>
    </source>
</evidence>
<dbReference type="AlphaFoldDB" id="A0A9W6GU94"/>
<sequence length="407" mass="45315">MSLLTTTDELAAVCERFSRHPFVTVDTEFLRETTFWPKVCVIQIASPDEAVAIDALADAIDLTPFFELMANTGVVKVFHAARQDLEIIWRLARLIPAPLFDTQVAAMVCGFGEQASYLELVKAITRANLDKSSRFTDWSRRPLSAAQIDYAIADVTHLRDIYQTLRARLERSDRLHWLVDEMETLTSPATYEQHPENAWERLRHRARKPRDLAVLMELAAWREAEAQSRDVPRSRVLKDDVLIEVAQSAPKNAEALANLRSFPKGMERSRAGAEILAAVERGLARDPAAMPRIERERRGSNGATVELLKVLLRQVTEQTGVAAKMIATVEDLEAIASDDRADVPALKGWRRTIFGEKALELKRGRLALAVENGKVVTFDWHDAEAEPAPASVLADGKDAEAEASTSG</sequence>
<dbReference type="GO" id="GO:0005737">
    <property type="term" value="C:cytoplasm"/>
    <property type="evidence" value="ECO:0007669"/>
    <property type="project" value="UniProtKB-SubCell"/>
</dbReference>
<dbReference type="SUPFAM" id="SSF53098">
    <property type="entry name" value="Ribonuclease H-like"/>
    <property type="match status" value="1"/>
</dbReference>
<dbReference type="InterPro" id="IPR002562">
    <property type="entry name" value="3'-5'_exonuclease_dom"/>
</dbReference>
<dbReference type="Pfam" id="PF01612">
    <property type="entry name" value="DNA_pol_A_exo1"/>
    <property type="match status" value="1"/>
</dbReference>
<gene>
    <name evidence="6 9" type="primary">rnd</name>
    <name evidence="9" type="ORF">LMG27198_19620</name>
</gene>
<dbReference type="SMART" id="SM00341">
    <property type="entry name" value="HRDC"/>
    <property type="match status" value="1"/>
</dbReference>
<dbReference type="GO" id="GO:0042780">
    <property type="term" value="P:tRNA 3'-end processing"/>
    <property type="evidence" value="ECO:0007669"/>
    <property type="project" value="UniProtKB-UniRule"/>
</dbReference>
<comment type="similarity">
    <text evidence="6">Belongs to the RNase D family.</text>
</comment>
<dbReference type="InterPro" id="IPR044876">
    <property type="entry name" value="HRDC_dom_sf"/>
</dbReference>